<evidence type="ECO:0000313" key="4">
    <source>
        <dbReference type="EMBL" id="OMH82187.1"/>
    </source>
</evidence>
<dbReference type="InterPro" id="IPR002885">
    <property type="entry name" value="PPR_rpt"/>
</dbReference>
<dbReference type="EMBL" id="LSSK01000724">
    <property type="protein sequence ID" value="OMH82187.1"/>
    <property type="molecule type" value="Genomic_DNA"/>
</dbReference>
<dbReference type="OrthoDB" id="185373at2759"/>
<dbReference type="Pfam" id="PF13041">
    <property type="entry name" value="PPR_2"/>
    <property type="match status" value="1"/>
</dbReference>
<dbReference type="PROSITE" id="PS51375">
    <property type="entry name" value="PPR"/>
    <property type="match status" value="1"/>
</dbReference>
<proteinExistence type="predicted"/>
<protein>
    <recommendedName>
        <fullName evidence="6">Pentatricopeptide repeat-containing protein</fullName>
    </recommendedName>
</protein>
<dbReference type="Gene3D" id="1.25.40.10">
    <property type="entry name" value="Tetratricopeptide repeat domain"/>
    <property type="match status" value="2"/>
</dbReference>
<gene>
    <name evidence="4" type="ORF">AX774_g4346</name>
</gene>
<dbReference type="Proteomes" id="UP000188320">
    <property type="component" value="Unassembled WGS sequence"/>
</dbReference>
<evidence type="ECO:0000256" key="2">
    <source>
        <dbReference type="PROSITE-ProRule" id="PRU00708"/>
    </source>
</evidence>
<keyword evidence="1" id="KW-0677">Repeat</keyword>
<evidence type="ECO:0000313" key="5">
    <source>
        <dbReference type="Proteomes" id="UP000188320"/>
    </source>
</evidence>
<feature type="repeat" description="PPR" evidence="2">
    <location>
        <begin position="537"/>
        <end position="571"/>
    </location>
</feature>
<dbReference type="InterPro" id="IPR011990">
    <property type="entry name" value="TPR-like_helical_dom_sf"/>
</dbReference>
<sequence length="774" mass="89910">MWNSERECITNESIGLVSRAIRRQKISKPTEFRLVQPTSDEYNILFRVMGAAASTTREEIEKIKQEMQGYGIASNSTTYSEMIRVAVNKEDWEWFDQLYTEIKTLKKWNVMQIQENVWIQIIRGMVKREPKEQNEFEGLIHELKDEIEQNEFSQKMYNFVLLGCSAFKNVNEMLEWAREMEIRGIPKNSMTYELIFGTLQRELKDDKSCEHSKYLMEVAAKVFMGMKMERVYINNRIITNVIKIFFLNKYGNRLDPTPIRIRISQYRGWNILMAKLLQRENMAVKKRQLRSEKRFDEHMIAVAFNVMAAKGQLRHARALFRIFEQEIRAGLVSDSVDRKMAASSVVSAYLGVYLTNYQHFETINEFNRIVKPILKSSELQKDASSGSNSQYSAVSDIKALTPLFDLAIESLVHLKDWNQVAVILDLMKKTKIGIDLNAVYLILKTVRSSIPPNMLKTLLQTTTGILSQDNTPYQFESYSSRERMRDKEYLKRMYDFVSTSLISHSTKQHHEYHEQHSTNKQLAKQLFNTYIDRFDLNIYICNAMLTVYMRSNEISNLFAFWNFMLSENIRPDTVSFTILTQAIYKTTLSSLRSSSIISVSSDTGFNSVISDPSGKLIPFSPANFASTIDTIESLLFQTSLQPTSDNKNIHKNNFQNSQEHSQESYSNLKFDLYSLTLFLQIRTFMLTLKLQNKGGGKTQSPNNLQAPFPATSSPDPSLVKTLELLQSIHSFKVVPDLHLYKVIRSFFVTLNDDKGLELINKEIHQYYHQHYHHH</sequence>
<accession>A0A1R1PMK4</accession>
<name>A0A1R1PMK4_ZANCU</name>
<feature type="region of interest" description="Disordered" evidence="3">
    <location>
        <begin position="695"/>
        <end position="714"/>
    </location>
</feature>
<evidence type="ECO:0008006" key="6">
    <source>
        <dbReference type="Google" id="ProtNLM"/>
    </source>
</evidence>
<dbReference type="PANTHER" id="PTHR47941">
    <property type="entry name" value="PENTATRICOPEPTIDE REPEAT-CONTAINING PROTEIN 3, MITOCHONDRIAL"/>
    <property type="match status" value="1"/>
</dbReference>
<evidence type="ECO:0000256" key="3">
    <source>
        <dbReference type="SAM" id="MobiDB-lite"/>
    </source>
</evidence>
<feature type="compositionally biased region" description="Polar residues" evidence="3">
    <location>
        <begin position="698"/>
        <end position="714"/>
    </location>
</feature>
<evidence type="ECO:0000256" key="1">
    <source>
        <dbReference type="ARBA" id="ARBA00022737"/>
    </source>
</evidence>
<organism evidence="4 5">
    <name type="scientific">Zancudomyces culisetae</name>
    <name type="common">Gut fungus</name>
    <name type="synonym">Smittium culisetae</name>
    <dbReference type="NCBI Taxonomy" id="1213189"/>
    <lineage>
        <taxon>Eukaryota</taxon>
        <taxon>Fungi</taxon>
        <taxon>Fungi incertae sedis</taxon>
        <taxon>Zoopagomycota</taxon>
        <taxon>Kickxellomycotina</taxon>
        <taxon>Harpellomycetes</taxon>
        <taxon>Harpellales</taxon>
        <taxon>Legeriomycetaceae</taxon>
        <taxon>Zancudomyces</taxon>
    </lineage>
</organism>
<reference evidence="5" key="1">
    <citation type="submission" date="2017-01" db="EMBL/GenBank/DDBJ databases">
        <authorList>
            <person name="Wang Y."/>
            <person name="White M."/>
            <person name="Kvist S."/>
            <person name="Moncalvo J.-M."/>
        </authorList>
    </citation>
    <scope>NUCLEOTIDE SEQUENCE [LARGE SCALE GENOMIC DNA]</scope>
    <source>
        <strain evidence="5">COL-18-3</strain>
    </source>
</reference>
<comment type="caution">
    <text evidence="4">The sequence shown here is derived from an EMBL/GenBank/DDBJ whole genome shotgun (WGS) entry which is preliminary data.</text>
</comment>
<keyword evidence="5" id="KW-1185">Reference proteome</keyword>
<dbReference type="AlphaFoldDB" id="A0A1R1PMK4"/>